<dbReference type="SUPFAM" id="SSF101898">
    <property type="entry name" value="NHL repeat"/>
    <property type="match status" value="1"/>
</dbReference>
<evidence type="ECO:0000256" key="1">
    <source>
        <dbReference type="SAM" id="MobiDB-lite"/>
    </source>
</evidence>
<organism evidence="5">
    <name type="scientific">Cacopsylla melanoneura</name>
    <dbReference type="NCBI Taxonomy" id="428564"/>
    <lineage>
        <taxon>Eukaryota</taxon>
        <taxon>Metazoa</taxon>
        <taxon>Ecdysozoa</taxon>
        <taxon>Arthropoda</taxon>
        <taxon>Hexapoda</taxon>
        <taxon>Insecta</taxon>
        <taxon>Pterygota</taxon>
        <taxon>Neoptera</taxon>
        <taxon>Paraneoptera</taxon>
        <taxon>Hemiptera</taxon>
        <taxon>Sternorrhyncha</taxon>
        <taxon>Psylloidea</taxon>
        <taxon>Psyllidae</taxon>
        <taxon>Psyllinae</taxon>
        <taxon>Cacopsylla</taxon>
    </lineage>
</organism>
<dbReference type="InterPro" id="IPR057852">
    <property type="entry name" value="Beta-prop_WDR11_1st"/>
</dbReference>
<evidence type="ECO:0000259" key="4">
    <source>
        <dbReference type="Pfam" id="PF23753"/>
    </source>
</evidence>
<dbReference type="InterPro" id="IPR011047">
    <property type="entry name" value="Quinoprotein_ADH-like_sf"/>
</dbReference>
<proteinExistence type="predicted"/>
<feature type="region of interest" description="Disordered" evidence="1">
    <location>
        <begin position="364"/>
        <end position="384"/>
    </location>
</feature>
<dbReference type="GO" id="GO:0005737">
    <property type="term" value="C:cytoplasm"/>
    <property type="evidence" value="ECO:0007669"/>
    <property type="project" value="TreeGrafter"/>
</dbReference>
<dbReference type="EMBL" id="HBUF01175812">
    <property type="protein sequence ID" value="CAG6653985.1"/>
    <property type="molecule type" value="Transcribed_RNA"/>
</dbReference>
<dbReference type="PANTHER" id="PTHR14593:SF5">
    <property type="entry name" value="WD REPEAT-CONTAINING PROTEIN 11"/>
    <property type="match status" value="1"/>
</dbReference>
<dbReference type="SUPFAM" id="SSF50998">
    <property type="entry name" value="Quinoprotein alcohol dehydrogenase-like"/>
    <property type="match status" value="1"/>
</dbReference>
<feature type="compositionally biased region" description="Basic and acidic residues" evidence="1">
    <location>
        <begin position="671"/>
        <end position="695"/>
    </location>
</feature>
<dbReference type="AlphaFoldDB" id="A0A8D8RQ55"/>
<dbReference type="InterPro" id="IPR057853">
    <property type="entry name" value="Beta-prop_WDR11_2nd"/>
</dbReference>
<dbReference type="InterPro" id="IPR057854">
    <property type="entry name" value="TPR_WDR11"/>
</dbReference>
<dbReference type="InterPro" id="IPR015943">
    <property type="entry name" value="WD40/YVTN_repeat-like_dom_sf"/>
</dbReference>
<reference evidence="5" key="1">
    <citation type="submission" date="2021-05" db="EMBL/GenBank/DDBJ databases">
        <authorList>
            <person name="Alioto T."/>
            <person name="Alioto T."/>
            <person name="Gomez Garrido J."/>
        </authorList>
    </citation>
    <scope>NUCLEOTIDE SEQUENCE</scope>
</reference>
<name>A0A8D8RQ55_9HEMI</name>
<dbReference type="Gene3D" id="2.130.10.10">
    <property type="entry name" value="YVTN repeat-like/Quinoprotein amine dehydrogenase"/>
    <property type="match status" value="2"/>
</dbReference>
<protein>
    <submittedName>
        <fullName evidence="5">WD repeat-containing protein 11</fullName>
    </submittedName>
</protein>
<accession>A0A8D8RQ55</accession>
<evidence type="ECO:0000313" key="5">
    <source>
        <dbReference type="EMBL" id="CAG6653985.1"/>
    </source>
</evidence>
<dbReference type="Pfam" id="PF23753">
    <property type="entry name" value="TPR_WDR11"/>
    <property type="match status" value="1"/>
</dbReference>
<sequence>MAVTGHPPLMPSLSQLSLGVTRTSRDVMSETLLSGDTDLEHRGSMANQIQLVTPRIIPGPCHLNNKGCIDWGPQGLIAYGANLSVAVVDPVTCQPIQCFLKHKAVVKKVIWCPQEFGSLRLVSADMCGTLILWNVETGTSDVVVQDDKKPILGMAWTSQSHTYRSSSSLLPPLAALHSPYSLVIWDMNKGVRLWRKVFTDTLLSFDIDPFDSTRLAFQCPDCILFIDDFSVSRIPSSNGRKFYISSPRMSEPDEGVKSKDRLKRLMRGLTVGEMKPRTEDSMTLSDCLQLSYHRSLRHHVLLLYARDVLIIDLHINMSVGVIPIERTASPLTQVISCRQRDVLYCLHESGSVSVKVRRQFLSHSNTQDVPGTPLPSDEGREGSEAGGGDLCVWYEARTQGEVTRQSKGLKVMGLTLCPVTENTVGLLLNSGKVVLFTLDLNQSSDNVKPRHLYTLSDLVPPSTVEKGPGPPLRLLATGLIQSGSIQIKTISMCPALNSRNILHYVPLLGAGTATGQVYLFNVGTGLLEKQFNVHTGPVMGIEWVNSHSFLSYSYTLLSTSTTSSLARNELVITDIHVGHSVSIRKSALDEPYIDILKVSPLCQYFILILKDGPFELWDLRKCQLLRVMPKRIPLVTALAWSTSGSGRGSRKGKSVNKSQAQSVLVEAGEEVEKDHLLSKEDTTAADRKRDRKQSEELVYNRQQDEVQDIQTPGGCPEDYLLPVKERLVFTDTDSQLYYFIVEGNTLKDGIRIPPEESARRVNYLAIKCNHIVQAHMDGMLHIWDLKAKKSRVKDLGRRWIRKIQFAPGKDNLRLLVLTGDGVDMIDLSDVVDMIGLSEVSDVVDMIDLSEPKSPGGPEVQFTLKTPRDIVKVLDIDWASSDHPVLLTEDGSLLILDKSLTVSTSPLVRYSMAEHVELFCLLNKHNYDGLLLHLCAPQLYRTVPLDAILGNMSTAHLQDKLSQLGLDEQLLNSMDLVDRYILVASVLKEVKLVNLMILFKYYTSVHVRQHNLEYSGGATEYLHLSNKRLNPHPSIPPLETCYDVLLDPYHYQKLELERTALHESKRGDYKHTQYVIQRLILLGETDRAVQLLLETNISNDNYYSDAIKACLVSTIRSTSAAQSTIKLVATNLIANERVWEGVQLLCLISKGLDACKYLTSYGQWQDAVWLAKSILSETESVDVLKKWCHHLSTSGDWYSALLAYISIGHFESAVEILLDKQEPVLGWLLVNSCDEYDIQIDRQVKERLKRALRETFECCDTDLVSLLFSI</sequence>
<evidence type="ECO:0000259" key="2">
    <source>
        <dbReference type="Pfam" id="PF23751"/>
    </source>
</evidence>
<dbReference type="Pfam" id="PF23752">
    <property type="entry name" value="Beta-prop_WDR11_2nd"/>
    <property type="match status" value="1"/>
</dbReference>
<feature type="domain" description="WDR11 TPR" evidence="4">
    <location>
        <begin position="1056"/>
        <end position="1246"/>
    </location>
</feature>
<dbReference type="InterPro" id="IPR039694">
    <property type="entry name" value="WDR11"/>
</dbReference>
<feature type="domain" description="WDR11 first beta-propeller" evidence="2">
    <location>
        <begin position="59"/>
        <end position="358"/>
    </location>
</feature>
<dbReference type="PANTHER" id="PTHR14593">
    <property type="entry name" value="WD REPEAT-CONTAINING PROTEIN 11"/>
    <property type="match status" value="1"/>
</dbReference>
<feature type="region of interest" description="Disordered" evidence="1">
    <location>
        <begin position="671"/>
        <end position="703"/>
    </location>
</feature>
<feature type="domain" description="WDR11 second beta-propeller" evidence="3">
    <location>
        <begin position="504"/>
        <end position="807"/>
    </location>
</feature>
<dbReference type="Pfam" id="PF23751">
    <property type="entry name" value="Beta-prop_WDR11_1st"/>
    <property type="match status" value="1"/>
</dbReference>
<evidence type="ECO:0000259" key="3">
    <source>
        <dbReference type="Pfam" id="PF23752"/>
    </source>
</evidence>